<evidence type="ECO:0000313" key="3">
    <source>
        <dbReference type="Proteomes" id="UP000196118"/>
    </source>
</evidence>
<feature type="domain" description="DHFR" evidence="1">
    <location>
        <begin position="1"/>
        <end position="39"/>
    </location>
</feature>
<dbReference type="Gene3D" id="3.40.430.10">
    <property type="entry name" value="Dihydrofolate Reductase, subunit A"/>
    <property type="match status" value="1"/>
</dbReference>
<organism evidence="2 3">
    <name type="scientific">Pediococcus pentosaceus</name>
    <dbReference type="NCBI Taxonomy" id="1255"/>
    <lineage>
        <taxon>Bacteria</taxon>
        <taxon>Bacillati</taxon>
        <taxon>Bacillota</taxon>
        <taxon>Bacilli</taxon>
        <taxon>Lactobacillales</taxon>
        <taxon>Lactobacillaceae</taxon>
        <taxon>Pediococcus</taxon>
    </lineage>
</organism>
<sequence>MISMIWAEDLRHGIGKRQSIPWHIPGDMAFLRKPLVETP</sequence>
<name>A0A1Y0VVI9_PEDPE</name>
<gene>
    <name evidence="2" type="ORF">S100892_01055</name>
</gene>
<dbReference type="InterPro" id="IPR001796">
    <property type="entry name" value="DHFR_dom"/>
</dbReference>
<dbReference type="EC" id="1.5.1.3" evidence="2"/>
<evidence type="ECO:0000313" key="2">
    <source>
        <dbReference type="EMBL" id="ARW19628.1"/>
    </source>
</evidence>
<dbReference type="EMBL" id="CP021474">
    <property type="protein sequence ID" value="ARW19628.1"/>
    <property type="molecule type" value="Genomic_DNA"/>
</dbReference>
<reference evidence="2 3" key="1">
    <citation type="submission" date="2017-05" db="EMBL/GenBank/DDBJ databases">
        <title>Genome sequence of Pediococcus pentosaceus strain SRCM100892.</title>
        <authorList>
            <person name="Cho S.H."/>
        </authorList>
    </citation>
    <scope>NUCLEOTIDE SEQUENCE [LARGE SCALE GENOMIC DNA]</scope>
    <source>
        <strain evidence="2 3">SRCM100892</strain>
    </source>
</reference>
<dbReference type="GO" id="GO:0046654">
    <property type="term" value="P:tetrahydrofolate biosynthetic process"/>
    <property type="evidence" value="ECO:0007669"/>
    <property type="project" value="InterPro"/>
</dbReference>
<dbReference type="SUPFAM" id="SSF53597">
    <property type="entry name" value="Dihydrofolate reductase-like"/>
    <property type="match status" value="1"/>
</dbReference>
<accession>A0A1Y0VVI9</accession>
<dbReference type="GO" id="GO:0004146">
    <property type="term" value="F:dihydrofolate reductase activity"/>
    <property type="evidence" value="ECO:0007669"/>
    <property type="project" value="UniProtKB-EC"/>
</dbReference>
<dbReference type="InterPro" id="IPR024072">
    <property type="entry name" value="DHFR-like_dom_sf"/>
</dbReference>
<dbReference type="AlphaFoldDB" id="A0A1Y0VVI9"/>
<protein>
    <submittedName>
        <fullName evidence="2">Dihydrofolate reductase</fullName>
        <ecNumber evidence="2">1.5.1.3</ecNumber>
    </submittedName>
</protein>
<dbReference type="PROSITE" id="PS51330">
    <property type="entry name" value="DHFR_2"/>
    <property type="match status" value="1"/>
</dbReference>
<keyword evidence="2" id="KW-0560">Oxidoreductase</keyword>
<dbReference type="Pfam" id="PF00186">
    <property type="entry name" value="DHFR_1"/>
    <property type="match status" value="1"/>
</dbReference>
<proteinExistence type="predicted"/>
<dbReference type="Proteomes" id="UP000196118">
    <property type="component" value="Chromosome"/>
</dbReference>
<evidence type="ECO:0000259" key="1">
    <source>
        <dbReference type="PROSITE" id="PS51330"/>
    </source>
</evidence>